<dbReference type="Pfam" id="PF26187">
    <property type="entry name" value="Ig_NPHP4_4th"/>
    <property type="match status" value="1"/>
</dbReference>
<dbReference type="Pfam" id="PF26015">
    <property type="entry name" value="Ig_NPH4_3rd"/>
    <property type="match status" value="1"/>
</dbReference>
<evidence type="ECO:0000313" key="4">
    <source>
        <dbReference type="Proteomes" id="UP001626550"/>
    </source>
</evidence>
<evidence type="ECO:0000259" key="1">
    <source>
        <dbReference type="Pfam" id="PF26015"/>
    </source>
</evidence>
<dbReference type="InterPro" id="IPR058685">
    <property type="entry name" value="Ig_NPHP4_4th"/>
</dbReference>
<proteinExistence type="predicted"/>
<dbReference type="AlphaFoldDB" id="A0ABD2PUA5"/>
<gene>
    <name evidence="3" type="primary">NPHP4_3</name>
    <name evidence="3" type="ORF">Ciccas_010368</name>
</gene>
<dbReference type="InterPro" id="IPR058686">
    <property type="entry name" value="Ig_NPHP4_3rd"/>
</dbReference>
<accession>A0ABD2PUA5</accession>
<reference evidence="3 4" key="1">
    <citation type="submission" date="2024-11" db="EMBL/GenBank/DDBJ databases">
        <title>Adaptive evolution of stress response genes in parasites aligns with host niche diversity.</title>
        <authorList>
            <person name="Hahn C."/>
            <person name="Resl P."/>
        </authorList>
    </citation>
    <scope>NUCLEOTIDE SEQUENCE [LARGE SCALE GENOMIC DNA]</scope>
    <source>
        <strain evidence="3">EGGRZ-B1_66</strain>
        <tissue evidence="3">Body</tissue>
    </source>
</reference>
<dbReference type="EMBL" id="JBJKFK010002474">
    <property type="protein sequence ID" value="KAL3311056.1"/>
    <property type="molecule type" value="Genomic_DNA"/>
</dbReference>
<dbReference type="PANTHER" id="PTHR31043">
    <property type="entry name" value="NEPHROCYSTIN-4"/>
    <property type="match status" value="1"/>
</dbReference>
<protein>
    <submittedName>
        <fullName evidence="3">Nephrocystin-4</fullName>
    </submittedName>
</protein>
<organism evidence="3 4">
    <name type="scientific">Cichlidogyrus casuarinus</name>
    <dbReference type="NCBI Taxonomy" id="1844966"/>
    <lineage>
        <taxon>Eukaryota</taxon>
        <taxon>Metazoa</taxon>
        <taxon>Spiralia</taxon>
        <taxon>Lophotrochozoa</taxon>
        <taxon>Platyhelminthes</taxon>
        <taxon>Monogenea</taxon>
        <taxon>Monopisthocotylea</taxon>
        <taxon>Dactylogyridea</taxon>
        <taxon>Ancyrocephalidae</taxon>
        <taxon>Cichlidogyrus</taxon>
    </lineage>
</organism>
<dbReference type="InterPro" id="IPR029775">
    <property type="entry name" value="NPHP4"/>
</dbReference>
<keyword evidence="4" id="KW-1185">Reference proteome</keyword>
<evidence type="ECO:0000313" key="3">
    <source>
        <dbReference type="EMBL" id="KAL3311056.1"/>
    </source>
</evidence>
<feature type="domain" description="NPHP4 Ig-like" evidence="2">
    <location>
        <begin position="124"/>
        <end position="221"/>
    </location>
</feature>
<feature type="domain" description="NPHP4 Ig-like" evidence="1">
    <location>
        <begin position="24"/>
        <end position="118"/>
    </location>
</feature>
<dbReference type="PANTHER" id="PTHR31043:SF3">
    <property type="entry name" value="NEPHROCYSTIN-4"/>
    <property type="match status" value="1"/>
</dbReference>
<evidence type="ECO:0000259" key="2">
    <source>
        <dbReference type="Pfam" id="PF26187"/>
    </source>
</evidence>
<sequence length="223" mass="24880">MEPAVIWQWTTQAIQRVDISATVGQVTPVTLLMKNDANDFGVGRPKRVSVHTSNAREVFLTSSDEGKGNAFVISSNTIYELKLQVKPRGAGLRSYQVHVVDQELQRVTQAWILSTTVREPDVSKIFSLQLPTVGSLATSAVSLNKRIAYTNPYPRSLRLTLDTDKPHLLSFKDKELYVDAGETTQLGLRFNPPAETSEENIYVFLLDEQGKSEETLIVKAKFV</sequence>
<name>A0ABD2PUA5_9PLAT</name>
<dbReference type="Proteomes" id="UP001626550">
    <property type="component" value="Unassembled WGS sequence"/>
</dbReference>
<comment type="caution">
    <text evidence="3">The sequence shown here is derived from an EMBL/GenBank/DDBJ whole genome shotgun (WGS) entry which is preliminary data.</text>
</comment>